<sequence>MTVTVECILKQLKVREKESAISRVRREGAEIVRGLELWREISLWSLLRPGSIPGSIKGRDWRLLRIGGKLDGEYVQKRLPSVTAAGIEDGARLRLVYIHDDSDTRSQTPQTSPGCGDLEAASSELTGSAKGEEEDHHHSHHHHSHHKGQKRHRQHDSRPQSSSPSEPSEKGTTPAEKRDEVENVVEDVLEEEGDAEGPGKMTEEAKGEQPVESSTSSPSKPRPKRARVSMAPETPIRRSARVRGIEPDFNSEPPVAGSPQSSSRTAEVETSVVAEDGKRHDLEVAPTGPDASHAPSAAAAAATPKSSSAPVDELPQGVEEVSRAVDKEEGKKAGEDGEDAGGKQSSNSASTSVHSSMAPRSAKGRRGSSSRTAPSAKPAKSQRVLADSSEHTRTDEGDQADPSGGPSQPSESRGSPEGVRVSSSLPVASGGKYPPTSSGRVVPNSLTDDRLPEPDWLLGTPHVRLRRKAEEQMHSNQFAKAVETFRESLEAARGVQGMRWEMLYDCRYQMIICLLEMERHEDCVREAQTNLDLCLGHIDPDSNASSGSDGLDDRRRLLEARSMLGDLLLLSGRVDEAKEVLRAAIRTDVPCTNTKLSYIVSLCGGLDETQPVETCSLAFIQLQGLVSSPDRRFDSVVDRAKAGCMEEFQAALRTFLLNLDQDVPLPRVQRALFVALGSQTGARGWRAAAKLICQSLLEYEVNQQRVSEHCRPQLEAVRLRLDSSLQPLKSFQEFKDLVESILDKPSALQQACPGMHAMCTKLCKAKLKELCRASSGVAIDDNCKVLQAGYGGGMEAGGMPGKLAGYKESEEGSSGRRSADLSGPALNGIPRNGLDKGRDTLAKLLTEMGWMAGQGPRPTSSSISSGIPREVFGGLRKVEVALSVRSSCPPSFAEYSVKCSRRCRRMLDDFCEVLEPLLHWDSTKT</sequence>
<dbReference type="EMBL" id="JABANP010000347">
    <property type="protein sequence ID" value="KAF4683770.1"/>
    <property type="molecule type" value="Genomic_DNA"/>
</dbReference>
<accession>A0A7J6NJU4</accession>
<comment type="caution">
    <text evidence="2">The sequence shown here is derived from an EMBL/GenBank/DDBJ whole genome shotgun (WGS) entry which is preliminary data.</text>
</comment>
<feature type="compositionally biased region" description="Acidic residues" evidence="1">
    <location>
        <begin position="182"/>
        <end position="195"/>
    </location>
</feature>
<organism evidence="2 3">
    <name type="scientific">Perkinsus olseni</name>
    <name type="common">Perkinsus atlanticus</name>
    <dbReference type="NCBI Taxonomy" id="32597"/>
    <lineage>
        <taxon>Eukaryota</taxon>
        <taxon>Sar</taxon>
        <taxon>Alveolata</taxon>
        <taxon>Perkinsozoa</taxon>
        <taxon>Perkinsea</taxon>
        <taxon>Perkinsida</taxon>
        <taxon>Perkinsidae</taxon>
        <taxon>Perkinsus</taxon>
    </lineage>
</organism>
<gene>
    <name evidence="2" type="ORF">FOZ60_008650</name>
</gene>
<feature type="compositionally biased region" description="Basic and acidic residues" evidence="1">
    <location>
        <begin position="320"/>
        <end position="335"/>
    </location>
</feature>
<dbReference type="SUPFAM" id="SSF48452">
    <property type="entry name" value="TPR-like"/>
    <property type="match status" value="1"/>
</dbReference>
<feature type="compositionally biased region" description="Low complexity" evidence="1">
    <location>
        <begin position="342"/>
        <end position="356"/>
    </location>
</feature>
<feature type="compositionally biased region" description="Low complexity" evidence="1">
    <location>
        <begin position="291"/>
        <end position="310"/>
    </location>
</feature>
<evidence type="ECO:0000313" key="3">
    <source>
        <dbReference type="Proteomes" id="UP000541610"/>
    </source>
</evidence>
<evidence type="ECO:0000256" key="1">
    <source>
        <dbReference type="SAM" id="MobiDB-lite"/>
    </source>
</evidence>
<dbReference type="InterPro" id="IPR011990">
    <property type="entry name" value="TPR-like_helical_dom_sf"/>
</dbReference>
<dbReference type="Gene3D" id="1.25.40.10">
    <property type="entry name" value="Tetratricopeptide repeat domain"/>
    <property type="match status" value="1"/>
</dbReference>
<reference evidence="2 3" key="1">
    <citation type="submission" date="2020-04" db="EMBL/GenBank/DDBJ databases">
        <title>Perkinsus olseni comparative genomics.</title>
        <authorList>
            <person name="Bogema D.R."/>
        </authorList>
    </citation>
    <scope>NUCLEOTIDE SEQUENCE [LARGE SCALE GENOMIC DNA]</scope>
    <source>
        <strain evidence="2">00978-12</strain>
    </source>
</reference>
<feature type="region of interest" description="Disordered" evidence="1">
    <location>
        <begin position="101"/>
        <end position="457"/>
    </location>
</feature>
<protein>
    <submittedName>
        <fullName evidence="2">Uncharacterized protein</fullName>
    </submittedName>
</protein>
<dbReference type="AlphaFoldDB" id="A0A7J6NJU4"/>
<proteinExistence type="predicted"/>
<dbReference type="OrthoDB" id="10264104at2759"/>
<feature type="compositionally biased region" description="Basic and acidic residues" evidence="1">
    <location>
        <begin position="805"/>
        <end position="819"/>
    </location>
</feature>
<feature type="region of interest" description="Disordered" evidence="1">
    <location>
        <begin position="805"/>
        <end position="834"/>
    </location>
</feature>
<evidence type="ECO:0000313" key="2">
    <source>
        <dbReference type="EMBL" id="KAF4683770.1"/>
    </source>
</evidence>
<dbReference type="Proteomes" id="UP000541610">
    <property type="component" value="Unassembled WGS sequence"/>
</dbReference>
<name>A0A7J6NJU4_PEROL</name>
<feature type="compositionally biased region" description="Basic residues" evidence="1">
    <location>
        <begin position="138"/>
        <end position="155"/>
    </location>
</feature>